<evidence type="ECO:0000313" key="8">
    <source>
        <dbReference type="EMBL" id="KAJ4732876.1"/>
    </source>
</evidence>
<evidence type="ECO:0000256" key="1">
    <source>
        <dbReference type="ARBA" id="ARBA00007161"/>
    </source>
</evidence>
<evidence type="ECO:0000256" key="3">
    <source>
        <dbReference type="ARBA" id="ARBA00023136"/>
    </source>
</evidence>
<dbReference type="EMBL" id="JAMFTS010005955">
    <property type="protein sequence ID" value="KAJ4732876.1"/>
    <property type="molecule type" value="Genomic_DNA"/>
</dbReference>
<dbReference type="InterPro" id="IPR036013">
    <property type="entry name" value="Band_7/SPFH_dom_sf"/>
</dbReference>
<comment type="caution">
    <text evidence="8">The sequence shown here is derived from an EMBL/GenBank/DDBJ whole genome shotgun (WGS) entry which is preliminary data.</text>
</comment>
<dbReference type="Proteomes" id="UP001140206">
    <property type="component" value="Unassembled WGS sequence"/>
</dbReference>
<comment type="similarity">
    <text evidence="1 5">Belongs to the band 7/mec-2 family. Flotillin subfamily.</text>
</comment>
<keyword evidence="9" id="KW-1185">Reference proteome</keyword>
<evidence type="ECO:0000256" key="2">
    <source>
        <dbReference type="ARBA" id="ARBA00022475"/>
    </source>
</evidence>
<evidence type="ECO:0000256" key="5">
    <source>
        <dbReference type="RuleBase" id="RU366054"/>
    </source>
</evidence>
<dbReference type="GO" id="GO:0005901">
    <property type="term" value="C:caveola"/>
    <property type="evidence" value="ECO:0007669"/>
    <property type="project" value="UniProtKB-SubCell"/>
</dbReference>
<dbReference type="PANTHER" id="PTHR13806:SF31">
    <property type="entry name" value="FLOTILLIN-LIKE PROTEIN 1-RELATED"/>
    <property type="match status" value="1"/>
</dbReference>
<dbReference type="Pfam" id="PF01145">
    <property type="entry name" value="Band_7"/>
    <property type="match status" value="1"/>
</dbReference>
<dbReference type="InterPro" id="IPR027705">
    <property type="entry name" value="Flotillin_fam"/>
</dbReference>
<organism evidence="8 9">
    <name type="scientific">Rhynchospora pubera</name>
    <dbReference type="NCBI Taxonomy" id="906938"/>
    <lineage>
        <taxon>Eukaryota</taxon>
        <taxon>Viridiplantae</taxon>
        <taxon>Streptophyta</taxon>
        <taxon>Embryophyta</taxon>
        <taxon>Tracheophyta</taxon>
        <taxon>Spermatophyta</taxon>
        <taxon>Magnoliopsida</taxon>
        <taxon>Liliopsida</taxon>
        <taxon>Poales</taxon>
        <taxon>Cyperaceae</taxon>
        <taxon>Cyperoideae</taxon>
        <taxon>Rhynchosporeae</taxon>
        <taxon>Rhynchospora</taxon>
    </lineage>
</organism>
<evidence type="ECO:0000313" key="9">
    <source>
        <dbReference type="Proteomes" id="UP001140206"/>
    </source>
</evidence>
<dbReference type="SUPFAM" id="SSF117892">
    <property type="entry name" value="Band 7/SPFH domain"/>
    <property type="match status" value="1"/>
</dbReference>
<keyword evidence="2 5" id="KW-1003">Cell membrane</keyword>
<sequence length="433" mass="48907">MVSFRVAGPSEYLAITGTGIKEIKIAKKSWIFPGQVCICFDISPESYSFRVQAISSDNVTFVLPAVLTIGPRTDDVASLEKYARLISSQDKNSCKEHVKEIVKGVIEGETRVVASTKTLGTIFHEPKMFNNEVVEHVQKELLPFGLLIYNANVRQLVDERGIGFVSTAGIKMQQKRANQAKVEVAEETMKGDMGVKEREGHMSQYAAKVDTETKIYTKQRLGELQKEEAKVTMEVKLFENEREAEVAKANAELAMKKAEWERQTKMEQVEATKAVQLRDAELQIEVERKNAARQMEMLKAENLTKAKVEYQTKMRESEWELYNKQNAASAALYEQVQAADGCRATAEAALFESQKEAEGELYSMQNEAKALEDLAKGESEYLKSLMEKFEGDYNKVRNYMMVDKGVYEEIAAINADMMRSPATRHSCYESVTR</sequence>
<evidence type="ECO:0000256" key="4">
    <source>
        <dbReference type="ARBA" id="ARBA00023288"/>
    </source>
</evidence>
<keyword evidence="6" id="KW-0175">Coiled coil</keyword>
<name>A0AAV8AQD1_9POAL</name>
<dbReference type="CDD" id="cd03399">
    <property type="entry name" value="SPFH_flotillin"/>
    <property type="match status" value="1"/>
</dbReference>
<protein>
    <recommendedName>
        <fullName evidence="5">Flotillin-like</fullName>
    </recommendedName>
</protein>
<feature type="domain" description="Band 7" evidence="7">
    <location>
        <begin position="9"/>
        <end position="187"/>
    </location>
</feature>
<accession>A0AAV8AQD1</accession>
<comment type="subcellular location">
    <subcellularLocation>
        <location evidence="5">Cell membrane</location>
        <topology evidence="5">Lipid-anchor</topology>
    </subcellularLocation>
    <subcellularLocation>
        <location evidence="5">Membrane</location>
        <location evidence="5">Caveola</location>
    </subcellularLocation>
</comment>
<evidence type="ECO:0000256" key="6">
    <source>
        <dbReference type="SAM" id="Coils"/>
    </source>
</evidence>
<keyword evidence="3 5" id="KW-0472">Membrane</keyword>
<evidence type="ECO:0000259" key="7">
    <source>
        <dbReference type="Pfam" id="PF01145"/>
    </source>
</evidence>
<keyword evidence="4" id="KW-0449">Lipoprotein</keyword>
<reference evidence="8" key="1">
    <citation type="submission" date="2022-08" db="EMBL/GenBank/DDBJ databases">
        <authorList>
            <person name="Marques A."/>
        </authorList>
    </citation>
    <scope>NUCLEOTIDE SEQUENCE</scope>
    <source>
        <strain evidence="8">RhyPub2mFocal</strain>
        <tissue evidence="8">Leaves</tissue>
    </source>
</reference>
<gene>
    <name evidence="8" type="ORF">LUZ62_004732</name>
</gene>
<dbReference type="PANTHER" id="PTHR13806">
    <property type="entry name" value="FLOTILLIN-RELATED"/>
    <property type="match status" value="1"/>
</dbReference>
<dbReference type="InterPro" id="IPR001107">
    <property type="entry name" value="Band_7"/>
</dbReference>
<proteinExistence type="inferred from homology"/>
<feature type="coiled-coil region" evidence="6">
    <location>
        <begin position="221"/>
        <end position="320"/>
    </location>
</feature>
<dbReference type="AlphaFoldDB" id="A0AAV8AQD1"/>
<dbReference type="Gene3D" id="3.30.479.30">
    <property type="entry name" value="Band 7 domain"/>
    <property type="match status" value="1"/>
</dbReference>